<evidence type="ECO:0000256" key="16">
    <source>
        <dbReference type="ARBA" id="ARBA00025589"/>
    </source>
</evidence>
<evidence type="ECO:0000313" key="19">
    <source>
        <dbReference type="EMBL" id="SIN92268.1"/>
    </source>
</evidence>
<evidence type="ECO:0000256" key="3">
    <source>
        <dbReference type="ARBA" id="ARBA00010945"/>
    </source>
</evidence>
<dbReference type="Proteomes" id="UP000184699">
    <property type="component" value="Unassembled WGS sequence"/>
</dbReference>
<dbReference type="GO" id="GO:0005829">
    <property type="term" value="C:cytosol"/>
    <property type="evidence" value="ECO:0007669"/>
    <property type="project" value="TreeGrafter"/>
</dbReference>
<comment type="cofactor">
    <cofactor evidence="1">
        <name>Mg(2+)</name>
        <dbReference type="ChEBI" id="CHEBI:18420"/>
    </cofactor>
</comment>
<dbReference type="InterPro" id="IPR022880">
    <property type="entry name" value="DNApol_IV"/>
</dbReference>
<keyword evidence="14" id="KW-0238">DNA-binding</keyword>
<keyword evidence="20" id="KW-1185">Reference proteome</keyword>
<dbReference type="GO" id="GO:0046872">
    <property type="term" value="F:metal ion binding"/>
    <property type="evidence" value="ECO:0007669"/>
    <property type="project" value="UniProtKB-KW"/>
</dbReference>
<evidence type="ECO:0000256" key="5">
    <source>
        <dbReference type="ARBA" id="ARBA00022457"/>
    </source>
</evidence>
<evidence type="ECO:0000256" key="4">
    <source>
        <dbReference type="ARBA" id="ARBA00012417"/>
    </source>
</evidence>
<keyword evidence="7" id="KW-0808">Transferase</keyword>
<keyword evidence="11" id="KW-0227">DNA damage</keyword>
<dbReference type="InterPro" id="IPR001126">
    <property type="entry name" value="UmuC"/>
</dbReference>
<keyword evidence="15" id="KW-0234">DNA repair</keyword>
<comment type="similarity">
    <text evidence="3">Belongs to the DNA polymerase type-Y family.</text>
</comment>
<evidence type="ECO:0000256" key="9">
    <source>
        <dbReference type="ARBA" id="ARBA00022705"/>
    </source>
</evidence>
<keyword evidence="8" id="KW-0548">Nucleotidyltransferase</keyword>
<evidence type="ECO:0000256" key="7">
    <source>
        <dbReference type="ARBA" id="ARBA00022679"/>
    </source>
</evidence>
<dbReference type="Pfam" id="PF00817">
    <property type="entry name" value="IMS"/>
    <property type="match status" value="1"/>
</dbReference>
<evidence type="ECO:0000313" key="20">
    <source>
        <dbReference type="Proteomes" id="UP000184699"/>
    </source>
</evidence>
<evidence type="ECO:0000256" key="6">
    <source>
        <dbReference type="ARBA" id="ARBA00022490"/>
    </source>
</evidence>
<dbReference type="SUPFAM" id="SSF56672">
    <property type="entry name" value="DNA/RNA polymerases"/>
    <property type="match status" value="1"/>
</dbReference>
<dbReference type="STRING" id="232089.SAMN05443544_1885"/>
<evidence type="ECO:0000256" key="17">
    <source>
        <dbReference type="ARBA" id="ARBA00049244"/>
    </source>
</evidence>
<comment type="function">
    <text evidence="16">Poorly processive, error-prone DNA polymerase involved in untargeted mutagenesis. Copies undamaged DNA at stalled replication forks, which arise in vivo from mismatched or misaligned primer ends. These misaligned primers can be extended by PolIV. Exhibits no 3'-5' exonuclease (proofreading) activity. May be involved in translesional synthesis, in conjunction with the beta clamp from PolIII.</text>
</comment>
<dbReference type="GO" id="GO:0042276">
    <property type="term" value="P:error-prone translesion synthesis"/>
    <property type="evidence" value="ECO:0007669"/>
    <property type="project" value="TreeGrafter"/>
</dbReference>
<feature type="domain" description="UmuC" evidence="18">
    <location>
        <begin position="12"/>
        <end position="191"/>
    </location>
</feature>
<dbReference type="Gene3D" id="3.30.70.270">
    <property type="match status" value="1"/>
</dbReference>
<dbReference type="AlphaFoldDB" id="A0A1N6FAF5"/>
<dbReference type="PANTHER" id="PTHR11076:SF33">
    <property type="entry name" value="DNA POLYMERASE KAPPA"/>
    <property type="match status" value="1"/>
</dbReference>
<dbReference type="EC" id="2.7.7.7" evidence="4"/>
<dbReference type="SUPFAM" id="SSF100879">
    <property type="entry name" value="Lesion bypass DNA polymerase (Y-family), little finger domain"/>
    <property type="match status" value="1"/>
</dbReference>
<dbReference type="PROSITE" id="PS50173">
    <property type="entry name" value="UMUC"/>
    <property type="match status" value="1"/>
</dbReference>
<evidence type="ECO:0000256" key="2">
    <source>
        <dbReference type="ARBA" id="ARBA00004496"/>
    </source>
</evidence>
<dbReference type="InterPro" id="IPR043128">
    <property type="entry name" value="Rev_trsase/Diguanyl_cyclase"/>
</dbReference>
<dbReference type="NCBIfam" id="NF002883">
    <property type="entry name" value="PRK03352.1"/>
    <property type="match status" value="1"/>
</dbReference>
<dbReference type="GO" id="GO:0003887">
    <property type="term" value="F:DNA-directed DNA polymerase activity"/>
    <property type="evidence" value="ECO:0007669"/>
    <property type="project" value="UniProtKB-KW"/>
</dbReference>
<keyword evidence="6" id="KW-0963">Cytoplasm</keyword>
<dbReference type="CDD" id="cd03586">
    <property type="entry name" value="PolY_Pol_IV_kappa"/>
    <property type="match status" value="1"/>
</dbReference>
<dbReference type="Pfam" id="PF21999">
    <property type="entry name" value="IMS_HHH_1"/>
    <property type="match status" value="1"/>
</dbReference>
<dbReference type="InterPro" id="IPR053848">
    <property type="entry name" value="IMS_HHH_1"/>
</dbReference>
<evidence type="ECO:0000256" key="1">
    <source>
        <dbReference type="ARBA" id="ARBA00001946"/>
    </source>
</evidence>
<keyword evidence="12" id="KW-0460">Magnesium</keyword>
<dbReference type="Pfam" id="PF11799">
    <property type="entry name" value="IMS_C"/>
    <property type="match status" value="1"/>
</dbReference>
<dbReference type="Gene3D" id="3.40.1170.60">
    <property type="match status" value="1"/>
</dbReference>
<dbReference type="GO" id="GO:0009432">
    <property type="term" value="P:SOS response"/>
    <property type="evidence" value="ECO:0007669"/>
    <property type="project" value="TreeGrafter"/>
</dbReference>
<sequence>MQTGGVTRTSWVLHVDLDQFVAAVEVLRRPELAGKPVIVGGRGDPSERAVVSTASYEAREFGVGSGMPLRIAARKAPDAVILPVDAEAYAEASAAVMATLRVQPGAIVQVLGWDEAFVGVETADPEAYARRIQQAVLDRTRLHCSVGVGDTLVRAKVATGFGKPRGVFRLTVENWLAVMGDRPTIDLWGVGTKISRRLADLGITTVAELAAADPDALAAEFGPRMGPWYAELGRGDGSDMVDDTPWVARGHSRETTYQQDLTEPSQVEDGVRELAAHVLDDVAAEGRPVIGLTLKVRYAPFITKVFTKKIAETSDRAVVLERALELVGRIEPDRPIRLLGLRAEMTMPADARDGHTPTRGGW</sequence>
<keyword evidence="10" id="KW-0479">Metal-binding</keyword>
<organism evidence="19 20">
    <name type="scientific">Agromyces cerinus subsp. cerinus</name>
    <dbReference type="NCBI Taxonomy" id="232089"/>
    <lineage>
        <taxon>Bacteria</taxon>
        <taxon>Bacillati</taxon>
        <taxon>Actinomycetota</taxon>
        <taxon>Actinomycetes</taxon>
        <taxon>Micrococcales</taxon>
        <taxon>Microbacteriaceae</taxon>
        <taxon>Agromyces</taxon>
    </lineage>
</organism>
<dbReference type="EMBL" id="FSRJ01000002">
    <property type="protein sequence ID" value="SIN92268.1"/>
    <property type="molecule type" value="Genomic_DNA"/>
</dbReference>
<evidence type="ECO:0000256" key="14">
    <source>
        <dbReference type="ARBA" id="ARBA00023125"/>
    </source>
</evidence>
<evidence type="ECO:0000256" key="11">
    <source>
        <dbReference type="ARBA" id="ARBA00022763"/>
    </source>
</evidence>
<dbReference type="InterPro" id="IPR017961">
    <property type="entry name" value="DNA_pol_Y-fam_little_finger"/>
</dbReference>
<protein>
    <recommendedName>
        <fullName evidence="4">DNA-directed DNA polymerase</fullName>
        <ecNumber evidence="4">2.7.7.7</ecNumber>
    </recommendedName>
</protein>
<evidence type="ECO:0000256" key="10">
    <source>
        <dbReference type="ARBA" id="ARBA00022723"/>
    </source>
</evidence>
<dbReference type="InterPro" id="IPR050116">
    <property type="entry name" value="DNA_polymerase-Y"/>
</dbReference>
<dbReference type="InterPro" id="IPR036775">
    <property type="entry name" value="DNA_pol_Y-fam_lit_finger_sf"/>
</dbReference>
<comment type="catalytic activity">
    <reaction evidence="17">
        <text>DNA(n) + a 2'-deoxyribonucleoside 5'-triphosphate = DNA(n+1) + diphosphate</text>
        <dbReference type="Rhea" id="RHEA:22508"/>
        <dbReference type="Rhea" id="RHEA-COMP:17339"/>
        <dbReference type="Rhea" id="RHEA-COMP:17340"/>
        <dbReference type="ChEBI" id="CHEBI:33019"/>
        <dbReference type="ChEBI" id="CHEBI:61560"/>
        <dbReference type="ChEBI" id="CHEBI:173112"/>
        <dbReference type="EC" id="2.7.7.7"/>
    </reaction>
</comment>
<keyword evidence="5" id="KW-0515">Mutator protein</keyword>
<evidence type="ECO:0000256" key="12">
    <source>
        <dbReference type="ARBA" id="ARBA00022842"/>
    </source>
</evidence>
<dbReference type="Gene3D" id="1.10.150.20">
    <property type="entry name" value="5' to 3' exonuclease, C-terminal subdomain"/>
    <property type="match status" value="1"/>
</dbReference>
<dbReference type="GO" id="GO:0003684">
    <property type="term" value="F:damaged DNA binding"/>
    <property type="evidence" value="ECO:0007669"/>
    <property type="project" value="InterPro"/>
</dbReference>
<accession>A0A1N6FAF5</accession>
<dbReference type="GO" id="GO:0006260">
    <property type="term" value="P:DNA replication"/>
    <property type="evidence" value="ECO:0007669"/>
    <property type="project" value="UniProtKB-KW"/>
</dbReference>
<evidence type="ECO:0000256" key="15">
    <source>
        <dbReference type="ARBA" id="ARBA00023204"/>
    </source>
</evidence>
<reference evidence="20" key="1">
    <citation type="submission" date="2016-11" db="EMBL/GenBank/DDBJ databases">
        <authorList>
            <person name="Varghese N."/>
            <person name="Submissions S."/>
        </authorList>
    </citation>
    <scope>NUCLEOTIDE SEQUENCE [LARGE SCALE GENOMIC DNA]</scope>
    <source>
        <strain evidence="20">DSM 8595</strain>
    </source>
</reference>
<proteinExistence type="inferred from homology"/>
<evidence type="ECO:0000256" key="13">
    <source>
        <dbReference type="ARBA" id="ARBA00022932"/>
    </source>
</evidence>
<dbReference type="InterPro" id="IPR043502">
    <property type="entry name" value="DNA/RNA_pol_sf"/>
</dbReference>
<evidence type="ECO:0000259" key="18">
    <source>
        <dbReference type="PROSITE" id="PS50173"/>
    </source>
</evidence>
<comment type="subcellular location">
    <subcellularLocation>
        <location evidence="2">Cytoplasm</location>
    </subcellularLocation>
</comment>
<dbReference type="Gene3D" id="3.30.1490.100">
    <property type="entry name" value="DNA polymerase, Y-family, little finger domain"/>
    <property type="match status" value="1"/>
</dbReference>
<dbReference type="PANTHER" id="PTHR11076">
    <property type="entry name" value="DNA REPAIR POLYMERASE UMUC / TRANSFERASE FAMILY MEMBER"/>
    <property type="match status" value="1"/>
</dbReference>
<keyword evidence="9" id="KW-0235">DNA replication</keyword>
<evidence type="ECO:0000256" key="8">
    <source>
        <dbReference type="ARBA" id="ARBA00022695"/>
    </source>
</evidence>
<gene>
    <name evidence="19" type="ORF">SAMN05443544_1885</name>
</gene>
<name>A0A1N6FAF5_9MICO</name>
<dbReference type="GO" id="GO:0006281">
    <property type="term" value="P:DNA repair"/>
    <property type="evidence" value="ECO:0007669"/>
    <property type="project" value="UniProtKB-KW"/>
</dbReference>
<keyword evidence="13" id="KW-0239">DNA-directed DNA polymerase</keyword>